<keyword evidence="2" id="KW-1185">Reference proteome</keyword>
<dbReference type="EMBL" id="CM024806">
    <property type="protein sequence ID" value="KAG8009083.1"/>
    <property type="molecule type" value="Genomic_DNA"/>
</dbReference>
<proteinExistence type="predicted"/>
<protein>
    <submittedName>
        <fullName evidence="1">Proliferation marker protein Ki-67</fullName>
    </submittedName>
</protein>
<dbReference type="Proteomes" id="UP000805704">
    <property type="component" value="Chromosome 18"/>
</dbReference>
<reference evidence="1" key="1">
    <citation type="submission" date="2020-04" db="EMBL/GenBank/DDBJ databases">
        <title>A chromosome-scale assembly and high-density genetic map of the yellow drum (Nibea albiflora) genome.</title>
        <authorList>
            <person name="Xu D."/>
            <person name="Zhang W."/>
            <person name="Chen R."/>
            <person name="Tan P."/>
            <person name="Wang L."/>
            <person name="Song H."/>
            <person name="Tian L."/>
            <person name="Zhu Q."/>
            <person name="Wang B."/>
        </authorList>
    </citation>
    <scope>NUCLEOTIDE SEQUENCE</scope>
    <source>
        <strain evidence="1">ZJHYS-2018</strain>
    </source>
</reference>
<comment type="caution">
    <text evidence="1">The sequence shown here is derived from an EMBL/GenBank/DDBJ whole genome shotgun (WGS) entry which is preliminary data.</text>
</comment>
<accession>A0ACB7F3P3</accession>
<organism evidence="1 2">
    <name type="scientific">Nibea albiflora</name>
    <name type="common">Yellow drum</name>
    <name type="synonym">Corvina albiflora</name>
    <dbReference type="NCBI Taxonomy" id="240163"/>
    <lineage>
        <taxon>Eukaryota</taxon>
        <taxon>Metazoa</taxon>
        <taxon>Chordata</taxon>
        <taxon>Craniata</taxon>
        <taxon>Vertebrata</taxon>
        <taxon>Euteleostomi</taxon>
        <taxon>Actinopterygii</taxon>
        <taxon>Neopterygii</taxon>
        <taxon>Teleostei</taxon>
        <taxon>Neoteleostei</taxon>
        <taxon>Acanthomorphata</taxon>
        <taxon>Eupercaria</taxon>
        <taxon>Sciaenidae</taxon>
        <taxon>Nibea</taxon>
    </lineage>
</organism>
<name>A0ACB7F3P3_NIBAL</name>
<evidence type="ECO:0000313" key="2">
    <source>
        <dbReference type="Proteomes" id="UP000805704"/>
    </source>
</evidence>
<sequence>MRRRSKEATPAKASPKPENPRTSPRNSGKVEKVNEVSKKRKSGELGANLPTSQMKKKRVSFGGHLSPELFDKRLPPDSPLRKGAAPRRSLSLYKPRNSLLRRASVIGLVQESEQTPSPKKSVAKNASPKAATPGKKSPTSRSTSPKAATPAKKSPKSSSPSSKAATPAKKSPKSSTSTPKAATPVMKSPKSRTPSPKAASPAKKSPKSKSPSPKAATPAKKSPCPSKNKVETPCVQTPTVQGRFSVSRISTPSPIAEDVVIDQMPLVTVTPKIPLRRKSMKSTSRKTPSVVKSAIKVMRRTSGISRASMKVKGCWANVVKFGQPKAQEVAQVAAPAKKTVVKKAVKKAVSKPQTPARKLKDYVSTGHADSPATIVVGRAHQQKVVYPTGAAPRLVANTALLKKNMKMDEDLTGISEMYKTPVNERKRRSVMKTPVIVLGTSVVEPSVLNTPEEPGEMMVSPLSVTSAVKDGRYSSEAVQRLLGDQESSFISDIPAMEAQSDSGEEQCTDSETTSAATPKQKPEQHECLTGVKRIMRTPRQKPEPVEDLRGRLLKTPKQKLEQQECLTGVKRIMKTPRQKAEPVEDLRGKILKTPKQKLEQQECLSAVKRIFETPQRESEPLEDLQGKILETPKALEAGDAGLDGVKEIVETPVRIQVSEDLSEMTDKKTPKVKSSPLLCLTGVKRIMKTPKEKNAPVEDMVGVKRLMKTPKEKAEPVEKNFGLKRLMKSPRLRGNAPVEDFEGLQELMEEPLPDPTVQLETNEAEGETSAECDAEVAEEVAHEDPQDDGDKESPDASETISQVDAVDAIVAEEQPKVETSGKVSEIITTTEPVHEMKSVRGRRAKVVESKSVEDKEEAAEHSEEPVVTAPVRGRRGKKTEATAPPAVKQTRGRNATITESRNVETEQSASLPSEVAIKPKRGRNAKKASDDQAEIVQEVATENAPEPESEQSPPVDVDHEKNDSTASTEKAVLKPKRGRKAKQPELTVTEQQDVPQADMAKEDANEGHTDQLQGVPGGSDENKSSDAPAAEVETAICEVTEMDAAPVSKKSVRGRRAKVVESKPTEDKQDVMEQSEEPVVTAPVRGRRGKKTEATAPPAVKQTRGRNAKSQESAPDQPEMVPEKVVEATLPEISTEAVSDQISPVNTQEETDSAPPAEEVVVKSTRGRKIKAPVVPPQPTPEEVEDVSDEHLVEDAQPQKSIPKPRRGRKAKPDTVEQNEVAEDTVVVVETKQQSQPPVRAKRGRNAKQEEEKLEDDDKTSVETAKSQEPVKKLRRTRKAEQDHVEPTEVQAVEVVVPEEAEAPILTEPVKTNEQATVATKPRRGGRKAKQDTESETPVESTEVQEVPAVSSTDKPKRGRRGKLIPEEAEVDAVVPEEKPDHEPETEEKNNAEVDAPVVKSSRARGVKNEVSQAIPAKRGRRGAALPTEESNTESTVPVSGPESVSVQPAKRGRRAAAKATTDDATVSSDQTNPPEDLSNAAVEDTKTSKRSVKWKTNLEVFEIPKATPVKAVRGRKSKLADQVDTESKTEEKDLSEVVTAQPAKRARRGTKVADEAESTSEVQSVEPETQPKTRRGRSAKK</sequence>
<evidence type="ECO:0000313" key="1">
    <source>
        <dbReference type="EMBL" id="KAG8009083.1"/>
    </source>
</evidence>
<gene>
    <name evidence="1" type="primary">MKI67</name>
    <name evidence="1" type="ORF">GBF38_011686</name>
</gene>